<dbReference type="Gene3D" id="3.30.40.10">
    <property type="entry name" value="Zinc/RING finger domain, C3HC4 (zinc finger)"/>
    <property type="match status" value="1"/>
</dbReference>
<dbReference type="Proteomes" id="UP000593575">
    <property type="component" value="Unassembled WGS sequence"/>
</dbReference>
<evidence type="ECO:0000313" key="8">
    <source>
        <dbReference type="Proteomes" id="UP000593575"/>
    </source>
</evidence>
<dbReference type="GO" id="GO:0045893">
    <property type="term" value="P:positive regulation of DNA-templated transcription"/>
    <property type="evidence" value="ECO:0007669"/>
    <property type="project" value="TreeGrafter"/>
</dbReference>
<keyword evidence="1" id="KW-0479">Metal-binding</keyword>
<keyword evidence="8" id="KW-1185">Reference proteome</keyword>
<reference evidence="7 8" key="1">
    <citation type="journal article" date="2019" name="Genome Biol. Evol.">
        <title>Insights into the evolution of the New World diploid cottons (Gossypium, subgenus Houzingenia) based on genome sequencing.</title>
        <authorList>
            <person name="Grover C.E."/>
            <person name="Arick M.A. 2nd"/>
            <person name="Thrash A."/>
            <person name="Conover J.L."/>
            <person name="Sanders W.S."/>
            <person name="Peterson D.G."/>
            <person name="Frelichowski J.E."/>
            <person name="Scheffler J.A."/>
            <person name="Scheffler B.E."/>
            <person name="Wendel J.F."/>
        </authorList>
    </citation>
    <scope>NUCLEOTIDE SEQUENCE [LARGE SCALE GENOMIC DNA]</scope>
    <source>
        <strain evidence="7">6</strain>
        <tissue evidence="7">Leaf</tissue>
    </source>
</reference>
<dbReference type="EMBL" id="JABFAE010000001">
    <property type="protein sequence ID" value="MBA0821060.1"/>
    <property type="molecule type" value="Genomic_DNA"/>
</dbReference>
<organism evidence="7 8">
    <name type="scientific">Gossypium armourianum</name>
    <dbReference type="NCBI Taxonomy" id="34283"/>
    <lineage>
        <taxon>Eukaryota</taxon>
        <taxon>Viridiplantae</taxon>
        <taxon>Streptophyta</taxon>
        <taxon>Embryophyta</taxon>
        <taxon>Tracheophyta</taxon>
        <taxon>Spermatophyta</taxon>
        <taxon>Magnoliopsida</taxon>
        <taxon>eudicotyledons</taxon>
        <taxon>Gunneridae</taxon>
        <taxon>Pentapetalae</taxon>
        <taxon>rosids</taxon>
        <taxon>malvids</taxon>
        <taxon>Malvales</taxon>
        <taxon>Malvaceae</taxon>
        <taxon>Malvoideae</taxon>
        <taxon>Gossypium</taxon>
    </lineage>
</organism>
<evidence type="ECO:0000313" key="7">
    <source>
        <dbReference type="EMBL" id="MBA0821060.1"/>
    </source>
</evidence>
<sequence length="365" mass="40901">VHQACYGVSKVPKGQWYCRPCRTNSKDIVCVLCGYGGGAMTRALQSHTFVKGLLKAWNIESECRPKDTVSSAETMVDDQSLVVGKELCNLQCKDLGLSRTAVWKMDMQNSLNNSQNSPCSVSKLNVYNSVIAGVLDPSVKQWVHMVCGLWTPGTRCPNVNTMSAFDVSGVSRGRENVGLLQSEVEGLDNESVGFYGRCMLHALHPICESDSDPTNDKLSFPRKGESTCARTEGFKGRKQDGFWHNPYGQSRRKNGCFVPQEQLNAWIHINGQKPYMQRLPKLSKSDIENDCRVVEYVGEIVGQHVADKREFEYLSGRKVQYKSACYFFRIDKEHIIDATRKGGIARFVNHSCLVIISPRVLLKFV</sequence>
<dbReference type="SUPFAM" id="SSF57903">
    <property type="entry name" value="FYVE/PHD zinc finger"/>
    <property type="match status" value="1"/>
</dbReference>
<dbReference type="Gene3D" id="2.170.270.10">
    <property type="entry name" value="SET domain"/>
    <property type="match status" value="1"/>
</dbReference>
<dbReference type="Pfam" id="PF00856">
    <property type="entry name" value="SET"/>
    <property type="match status" value="1"/>
</dbReference>
<keyword evidence="2" id="KW-0863">Zinc-finger</keyword>
<comment type="caution">
    <text evidence="7">The sequence shown here is derived from an EMBL/GenBank/DDBJ whole genome shotgun (WGS) entry which is preliminary data.</text>
</comment>
<dbReference type="InterPro" id="IPR011011">
    <property type="entry name" value="Znf_FYVE_PHD"/>
</dbReference>
<evidence type="ECO:0000256" key="2">
    <source>
        <dbReference type="ARBA" id="ARBA00022771"/>
    </source>
</evidence>
<dbReference type="PANTHER" id="PTHR45838:SF4">
    <property type="entry name" value="HISTONE-LYSINE N-METHYLTRANSFERASE TRITHORAX"/>
    <property type="match status" value="1"/>
</dbReference>
<dbReference type="AlphaFoldDB" id="A0A7J9IFZ7"/>
<feature type="domain" description="SET" evidence="6">
    <location>
        <begin position="284"/>
        <end position="352"/>
    </location>
</feature>
<dbReference type="PANTHER" id="PTHR45838">
    <property type="entry name" value="HISTONE-LYSINE-N-METHYLTRANSFERASE 2 KMT2 FAMILY MEMBER"/>
    <property type="match status" value="1"/>
</dbReference>
<name>A0A7J9IFZ7_9ROSI</name>
<evidence type="ECO:0000259" key="6">
    <source>
        <dbReference type="Pfam" id="PF00856"/>
    </source>
</evidence>
<dbReference type="InterPro" id="IPR013083">
    <property type="entry name" value="Znf_RING/FYVE/PHD"/>
</dbReference>
<dbReference type="InterPro" id="IPR001214">
    <property type="entry name" value="SET_dom"/>
</dbReference>
<keyword evidence="3" id="KW-0862">Zinc</keyword>
<dbReference type="GO" id="GO:0035097">
    <property type="term" value="C:histone methyltransferase complex"/>
    <property type="evidence" value="ECO:0007669"/>
    <property type="project" value="TreeGrafter"/>
</dbReference>
<accession>A0A7J9IFZ7</accession>
<dbReference type="SUPFAM" id="SSF82199">
    <property type="entry name" value="SET domain"/>
    <property type="match status" value="1"/>
</dbReference>
<dbReference type="GO" id="GO:0008270">
    <property type="term" value="F:zinc ion binding"/>
    <property type="evidence" value="ECO:0007669"/>
    <property type="project" value="UniProtKB-KW"/>
</dbReference>
<dbReference type="GO" id="GO:0042800">
    <property type="term" value="F:histone H3K4 methyltransferase activity"/>
    <property type="evidence" value="ECO:0007669"/>
    <property type="project" value="TreeGrafter"/>
</dbReference>
<evidence type="ECO:0000256" key="4">
    <source>
        <dbReference type="ARBA" id="ARBA00023015"/>
    </source>
</evidence>
<evidence type="ECO:0000256" key="1">
    <source>
        <dbReference type="ARBA" id="ARBA00022723"/>
    </source>
</evidence>
<keyword evidence="4" id="KW-0805">Transcription regulation</keyword>
<evidence type="ECO:0000256" key="5">
    <source>
        <dbReference type="ARBA" id="ARBA00023163"/>
    </source>
</evidence>
<feature type="non-terminal residue" evidence="7">
    <location>
        <position position="1"/>
    </location>
</feature>
<protein>
    <recommendedName>
        <fullName evidence="6">SET domain-containing protein</fullName>
    </recommendedName>
</protein>
<proteinExistence type="predicted"/>
<gene>
    <name evidence="7" type="ORF">Goarm_017940</name>
</gene>
<keyword evidence="5" id="KW-0804">Transcription</keyword>
<evidence type="ECO:0000256" key="3">
    <source>
        <dbReference type="ARBA" id="ARBA00022833"/>
    </source>
</evidence>
<dbReference type="InterPro" id="IPR046341">
    <property type="entry name" value="SET_dom_sf"/>
</dbReference>